<dbReference type="AlphaFoldDB" id="A0A920BQM9"/>
<organism evidence="1 2">
    <name type="scientific">Paractinoplanes toevensis</name>
    <dbReference type="NCBI Taxonomy" id="571911"/>
    <lineage>
        <taxon>Bacteria</taxon>
        <taxon>Bacillati</taxon>
        <taxon>Actinomycetota</taxon>
        <taxon>Actinomycetes</taxon>
        <taxon>Micromonosporales</taxon>
        <taxon>Micromonosporaceae</taxon>
        <taxon>Paractinoplanes</taxon>
    </lineage>
</organism>
<dbReference type="Proteomes" id="UP000677082">
    <property type="component" value="Unassembled WGS sequence"/>
</dbReference>
<reference evidence="1 2" key="1">
    <citation type="submission" date="2021-03" db="EMBL/GenBank/DDBJ databases">
        <title>Whole genome shotgun sequence of Actinoplanes toevensis NBRC 105298.</title>
        <authorList>
            <person name="Komaki H."/>
            <person name="Tamura T."/>
        </authorList>
    </citation>
    <scope>NUCLEOTIDE SEQUENCE [LARGE SCALE GENOMIC DNA]</scope>
    <source>
        <strain evidence="1 2">NBRC 105298</strain>
    </source>
</reference>
<proteinExistence type="predicted"/>
<dbReference type="RefSeq" id="WP_213012890.1">
    <property type="nucleotide sequence ID" value="NZ_BOQN01000139.1"/>
</dbReference>
<sequence length="131" mass="14836">MAADIVQRIDHRTALCPCGAEPRPGSRFCSADCEPTHIGAHTDPAGPGTPLATPMRWRPDLITAVDDSHRTLLRTFRRGPYQATIFEYPEVPGRLHLRLDNGYRFVGTDTDPVYNLKPVWQRLERELAEDR</sequence>
<gene>
    <name evidence="1" type="ORF">Ato02nite_090380</name>
</gene>
<evidence type="ECO:0000313" key="1">
    <source>
        <dbReference type="EMBL" id="GIM97245.1"/>
    </source>
</evidence>
<comment type="caution">
    <text evidence="1">The sequence shown here is derived from an EMBL/GenBank/DDBJ whole genome shotgun (WGS) entry which is preliminary data.</text>
</comment>
<protein>
    <submittedName>
        <fullName evidence="1">Uncharacterized protein</fullName>
    </submittedName>
</protein>
<name>A0A920BQM9_9ACTN</name>
<accession>A0A920BQM9</accession>
<keyword evidence="2" id="KW-1185">Reference proteome</keyword>
<dbReference type="EMBL" id="BOQN01000139">
    <property type="protein sequence ID" value="GIM97245.1"/>
    <property type="molecule type" value="Genomic_DNA"/>
</dbReference>
<evidence type="ECO:0000313" key="2">
    <source>
        <dbReference type="Proteomes" id="UP000677082"/>
    </source>
</evidence>